<keyword evidence="2" id="KW-1185">Reference proteome</keyword>
<name>A0A8H6MR58_9PEZI</name>
<dbReference type="OrthoDB" id="5055183at2759"/>
<protein>
    <submittedName>
        <fullName evidence="1">Transposase-like protein</fullName>
    </submittedName>
</protein>
<sequence length="120" mass="14321">MWKTLFEDEAAAEVRDTIVTGQSLRRRGRRRAPIGADTSHHLHDLSEQSRRYFRLSVTNGWTKLNNYYTKLGESPLYAAAIILYPKYGLEWLEHYWSDDGQEIWIRKAREGVRQFWKARY</sequence>
<dbReference type="Proteomes" id="UP000639643">
    <property type="component" value="Unassembled WGS sequence"/>
</dbReference>
<evidence type="ECO:0000313" key="2">
    <source>
        <dbReference type="Proteomes" id="UP000639643"/>
    </source>
</evidence>
<proteinExistence type="predicted"/>
<accession>A0A8H6MR58</accession>
<gene>
    <name evidence="1" type="ORF">CMUS01_14661</name>
</gene>
<comment type="caution">
    <text evidence="1">The sequence shown here is derived from an EMBL/GenBank/DDBJ whole genome shotgun (WGS) entry which is preliminary data.</text>
</comment>
<dbReference type="AlphaFoldDB" id="A0A8H6MR58"/>
<reference evidence="1" key="1">
    <citation type="journal article" date="2020" name="Phytopathology">
        <title>Genome Sequence Resources of Colletotrichum truncatum, C. plurivorum, C. musicola, and C. sojae: Four Species Pathogenic to Soybean (Glycine max).</title>
        <authorList>
            <person name="Rogerio F."/>
            <person name="Boufleur T.R."/>
            <person name="Ciampi-Guillardi M."/>
            <person name="Sukno S.A."/>
            <person name="Thon M.R."/>
            <person name="Massola Junior N.S."/>
            <person name="Baroncelli R."/>
        </authorList>
    </citation>
    <scope>NUCLEOTIDE SEQUENCE</scope>
    <source>
        <strain evidence="1">LFN0074</strain>
    </source>
</reference>
<evidence type="ECO:0000313" key="1">
    <source>
        <dbReference type="EMBL" id="KAF6805263.1"/>
    </source>
</evidence>
<organism evidence="1 2">
    <name type="scientific">Colletotrichum musicola</name>
    <dbReference type="NCBI Taxonomy" id="2175873"/>
    <lineage>
        <taxon>Eukaryota</taxon>
        <taxon>Fungi</taxon>
        <taxon>Dikarya</taxon>
        <taxon>Ascomycota</taxon>
        <taxon>Pezizomycotina</taxon>
        <taxon>Sordariomycetes</taxon>
        <taxon>Hypocreomycetidae</taxon>
        <taxon>Glomerellales</taxon>
        <taxon>Glomerellaceae</taxon>
        <taxon>Colletotrichum</taxon>
        <taxon>Colletotrichum orchidearum species complex</taxon>
    </lineage>
</organism>
<dbReference type="EMBL" id="WIGM01001088">
    <property type="protein sequence ID" value="KAF6805263.1"/>
    <property type="molecule type" value="Genomic_DNA"/>
</dbReference>